<evidence type="ECO:0000256" key="1">
    <source>
        <dbReference type="ARBA" id="ARBA00001974"/>
    </source>
</evidence>
<comment type="catalytic activity">
    <reaction evidence="6">
        <text>3-(methylsulfanyl)propanoyl-CoA + oxidized [electron-transfer flavoprotein] + H(+) = 3-(methylsulfanyl)acryloyl-CoA + reduced [electron-transfer flavoprotein]</text>
        <dbReference type="Rhea" id="RHEA:52612"/>
        <dbReference type="Rhea" id="RHEA-COMP:10685"/>
        <dbReference type="Rhea" id="RHEA-COMP:10686"/>
        <dbReference type="ChEBI" id="CHEBI:15378"/>
        <dbReference type="ChEBI" id="CHEBI:57692"/>
        <dbReference type="ChEBI" id="CHEBI:58307"/>
        <dbReference type="ChEBI" id="CHEBI:82815"/>
        <dbReference type="ChEBI" id="CHEBI:84994"/>
        <dbReference type="EC" id="1.3.99.41"/>
    </reaction>
    <physiologicalReaction direction="left-to-right" evidence="6">
        <dbReference type="Rhea" id="RHEA:52613"/>
    </physiologicalReaction>
</comment>
<feature type="domain" description="Acyl-CoA dehydrogenase/oxidase N-terminal" evidence="13">
    <location>
        <begin position="82"/>
        <end position="159"/>
    </location>
</feature>
<dbReference type="AlphaFoldDB" id="A0A7Z7MVC5"/>
<dbReference type="Pfam" id="PF00441">
    <property type="entry name" value="Acyl-CoA_dh_1"/>
    <property type="match status" value="1"/>
</dbReference>
<evidence type="ECO:0000313" key="16">
    <source>
        <dbReference type="Proteomes" id="UP000242886"/>
    </source>
</evidence>
<dbReference type="Gene3D" id="1.10.540.10">
    <property type="entry name" value="Acyl-CoA dehydrogenase/oxidase, N-terminal domain"/>
    <property type="match status" value="1"/>
</dbReference>
<evidence type="ECO:0000256" key="3">
    <source>
        <dbReference type="ARBA" id="ARBA00022630"/>
    </source>
</evidence>
<dbReference type="InterPro" id="IPR009100">
    <property type="entry name" value="AcylCoA_DH/oxidase_NM_dom_sf"/>
</dbReference>
<dbReference type="Gene3D" id="2.40.110.10">
    <property type="entry name" value="Butyryl-CoA Dehydrogenase, subunit A, domain 2"/>
    <property type="match status" value="1"/>
</dbReference>
<dbReference type="Pfam" id="PF02770">
    <property type="entry name" value="Acyl-CoA_dh_M"/>
    <property type="match status" value="1"/>
</dbReference>
<dbReference type="InterPro" id="IPR025878">
    <property type="entry name" value="Acyl-CoA_dh-like_C_dom"/>
</dbReference>
<dbReference type="InterPro" id="IPR013786">
    <property type="entry name" value="AcylCoA_DH/ox_N"/>
</dbReference>
<dbReference type="InterPro" id="IPR046373">
    <property type="entry name" value="Acyl-CoA_Oxase/DH_mid-dom_sf"/>
</dbReference>
<evidence type="ECO:0000256" key="10">
    <source>
        <dbReference type="RuleBase" id="RU362125"/>
    </source>
</evidence>
<keyword evidence="3 10" id="KW-0285">Flavoprotein</keyword>
<organism evidence="15 16">
    <name type="scientific">Sterolibacterium denitrificans</name>
    <dbReference type="NCBI Taxonomy" id="157592"/>
    <lineage>
        <taxon>Bacteria</taxon>
        <taxon>Pseudomonadati</taxon>
        <taxon>Pseudomonadota</taxon>
        <taxon>Betaproteobacteria</taxon>
        <taxon>Nitrosomonadales</taxon>
        <taxon>Sterolibacteriaceae</taxon>
        <taxon>Sterolibacterium</taxon>
    </lineage>
</organism>
<sequence>MAEYLAPLKDMHFVLNELADLEGIARLPGYEEFGGDMAEAVLDESAKFSSGVLSPLNVSGDRARIRWEAEEGGRVRMAAGFREAYQQFIDAGWNGYSADPEYGGQGLPKLLGAAVQEMWMAANLSFSLCPLLTSGAIEALELSGSEAQKACYLPNMVQGRWTGTMNLTEPQAGSDLAAIRARAVPQADGTYRIFGQKIFITYGDHDMSENIVHLVLARTPDAPPGVKGISLFVVPKFLVNADGSLGARNDAYCVSVEHKLGIHACPTCVMAFGDAGNFGGGAIGTLVGEENAGLKYMFIMMNAARFSVGLEGLGIAERAYQHALAYARERVQGRDISGRLPGNVSISKHPDVRRMLMLMKSQTEAMRALAYSVAAHHDAALRHPDAEARAQSQAHVDLMIPVVKGWLTETANEIAYLGVQVHGGMGFIEETGAAQYMRDARITTIYEGTTGIQANDLIGRKIAREGGATVKTVIAQMRATEAELKQAGGQIKAIGEALGKGIAAVEECVAHILAGYGDDTATVSVGAVPFLRLMGIVCGGWQMGRAALVAQARIAAGDGDAFYPAKIVTARFYADHLLAQAAGLAQTVVQGGASALEIAEEML</sequence>
<feature type="domain" description="Acyl-CoA dehydrogenase/oxidase C-terminal" evidence="11">
    <location>
        <begin position="291"/>
        <end position="457"/>
    </location>
</feature>
<protein>
    <recommendedName>
        <fullName evidence="9">3-methylmercaptopropionyl-CoA dehydrogenase</fullName>
        <ecNumber evidence="8">1.3.99.41</ecNumber>
    </recommendedName>
</protein>
<accession>A0A7Z7MVC5</accession>
<dbReference type="EMBL" id="LT837803">
    <property type="protein sequence ID" value="SMB26925.1"/>
    <property type="molecule type" value="Genomic_DNA"/>
</dbReference>
<keyword evidence="5 10" id="KW-0560">Oxidoreductase</keyword>
<evidence type="ECO:0000256" key="2">
    <source>
        <dbReference type="ARBA" id="ARBA00009347"/>
    </source>
</evidence>
<dbReference type="InterPro" id="IPR052166">
    <property type="entry name" value="Diverse_Acyl-CoA_DH"/>
</dbReference>
<evidence type="ECO:0000256" key="5">
    <source>
        <dbReference type="ARBA" id="ARBA00023002"/>
    </source>
</evidence>
<name>A0A7Z7MVC5_9PROT</name>
<dbReference type="FunFam" id="2.40.110.10:FF:000031">
    <property type="entry name" value="Acyl-CoA dehydrogenase, putative"/>
    <property type="match status" value="1"/>
</dbReference>
<evidence type="ECO:0000259" key="11">
    <source>
        <dbReference type="Pfam" id="PF00441"/>
    </source>
</evidence>
<dbReference type="RefSeq" id="WP_154716775.1">
    <property type="nucleotide sequence ID" value="NZ_LT837803.1"/>
</dbReference>
<evidence type="ECO:0000256" key="4">
    <source>
        <dbReference type="ARBA" id="ARBA00022827"/>
    </source>
</evidence>
<dbReference type="Pfam" id="PF12806">
    <property type="entry name" value="Acyl-CoA_dh_C"/>
    <property type="match status" value="1"/>
</dbReference>
<comment type="cofactor">
    <cofactor evidence="1 10">
        <name>FAD</name>
        <dbReference type="ChEBI" id="CHEBI:57692"/>
    </cofactor>
</comment>
<dbReference type="PANTHER" id="PTHR42803:SF1">
    <property type="entry name" value="BROAD-SPECIFICITY LINEAR ACYL-COA DEHYDROGENASE FADE5"/>
    <property type="match status" value="1"/>
</dbReference>
<evidence type="ECO:0000259" key="14">
    <source>
        <dbReference type="Pfam" id="PF12806"/>
    </source>
</evidence>
<dbReference type="GO" id="GO:0016627">
    <property type="term" value="F:oxidoreductase activity, acting on the CH-CH group of donors"/>
    <property type="evidence" value="ECO:0007669"/>
    <property type="project" value="InterPro"/>
</dbReference>
<comment type="function">
    <text evidence="7">Involved in the assimilation of dimethylsulphoniopropionate (DMSP), an important compound in the fixation of carbon in marine phytoplankton, by mediating the conversion of 3-(methylthio)propanoyl-CoA (MMPA-CoA) to 3-(methylthio)acryloyl-CoA (MTA-CoA).</text>
</comment>
<reference evidence="15" key="1">
    <citation type="submission" date="2017-03" db="EMBL/GenBank/DDBJ databases">
        <authorList>
            <consortium name="AG Boll"/>
        </authorList>
    </citation>
    <scope>NUCLEOTIDE SEQUENCE [LARGE SCALE GENOMIC DNA]</scope>
    <source>
        <strain evidence="15">Chol</strain>
    </source>
</reference>
<evidence type="ECO:0000256" key="9">
    <source>
        <dbReference type="ARBA" id="ARBA00069043"/>
    </source>
</evidence>
<evidence type="ECO:0000256" key="8">
    <source>
        <dbReference type="ARBA" id="ARBA00066694"/>
    </source>
</evidence>
<dbReference type="Proteomes" id="UP000242886">
    <property type="component" value="Chromosome SDENCHOL"/>
</dbReference>
<dbReference type="InterPro" id="IPR009075">
    <property type="entry name" value="AcylCo_DH/oxidase_C"/>
</dbReference>
<evidence type="ECO:0000256" key="6">
    <source>
        <dbReference type="ARBA" id="ARBA00051388"/>
    </source>
</evidence>
<evidence type="ECO:0000259" key="12">
    <source>
        <dbReference type="Pfam" id="PF02770"/>
    </source>
</evidence>
<keyword evidence="16" id="KW-1185">Reference proteome</keyword>
<comment type="similarity">
    <text evidence="2 10">Belongs to the acyl-CoA dehydrogenase family.</text>
</comment>
<keyword evidence="4 10" id="KW-0274">FAD</keyword>
<dbReference type="SUPFAM" id="SSF47203">
    <property type="entry name" value="Acyl-CoA dehydrogenase C-terminal domain-like"/>
    <property type="match status" value="1"/>
</dbReference>
<dbReference type="PANTHER" id="PTHR42803">
    <property type="entry name" value="ACYL-COA DEHYDROGENASE"/>
    <property type="match status" value="1"/>
</dbReference>
<dbReference type="EC" id="1.3.99.41" evidence="8"/>
<dbReference type="Pfam" id="PF02771">
    <property type="entry name" value="Acyl-CoA_dh_N"/>
    <property type="match status" value="1"/>
</dbReference>
<dbReference type="InterPro" id="IPR006091">
    <property type="entry name" value="Acyl-CoA_Oxase/DH_mid-dom"/>
</dbReference>
<dbReference type="SUPFAM" id="SSF56645">
    <property type="entry name" value="Acyl-CoA dehydrogenase NM domain-like"/>
    <property type="match status" value="1"/>
</dbReference>
<dbReference type="InterPro" id="IPR037069">
    <property type="entry name" value="AcylCoA_DH/ox_N_sf"/>
</dbReference>
<proteinExistence type="inferred from homology"/>
<dbReference type="Gene3D" id="1.20.140.10">
    <property type="entry name" value="Butyryl-CoA Dehydrogenase, subunit A, domain 3"/>
    <property type="match status" value="1"/>
</dbReference>
<feature type="domain" description="Acyl-CoA oxidase/dehydrogenase middle" evidence="12">
    <location>
        <begin position="165"/>
        <end position="272"/>
    </location>
</feature>
<feature type="domain" description="Acetyl-CoA dehydrogenase-like C-terminal" evidence="14">
    <location>
        <begin position="474"/>
        <end position="598"/>
    </location>
</feature>
<evidence type="ECO:0000259" key="13">
    <source>
        <dbReference type="Pfam" id="PF02771"/>
    </source>
</evidence>
<dbReference type="GO" id="GO:0050660">
    <property type="term" value="F:flavin adenine dinucleotide binding"/>
    <property type="evidence" value="ECO:0007669"/>
    <property type="project" value="InterPro"/>
</dbReference>
<gene>
    <name evidence="15" type="ORF">SDENCHOL_20251</name>
</gene>
<evidence type="ECO:0000313" key="15">
    <source>
        <dbReference type="EMBL" id="SMB26925.1"/>
    </source>
</evidence>
<dbReference type="InterPro" id="IPR036250">
    <property type="entry name" value="AcylCo_DH-like_C"/>
</dbReference>
<evidence type="ECO:0000256" key="7">
    <source>
        <dbReference type="ARBA" id="ARBA00058683"/>
    </source>
</evidence>